<feature type="region of interest" description="Disordered" evidence="15">
    <location>
        <begin position="295"/>
        <end position="321"/>
    </location>
</feature>
<evidence type="ECO:0000256" key="7">
    <source>
        <dbReference type="ARBA" id="ARBA00022605"/>
    </source>
</evidence>
<dbReference type="Gene3D" id="3.60.120.10">
    <property type="entry name" value="Anthranilate synthase"/>
    <property type="match status" value="1"/>
</dbReference>
<dbReference type="InterPro" id="IPR019999">
    <property type="entry name" value="Anth_synth_I-like"/>
</dbReference>
<evidence type="ECO:0000256" key="5">
    <source>
        <dbReference type="ARBA" id="ARBA00012266"/>
    </source>
</evidence>
<dbReference type="Pfam" id="PF04715">
    <property type="entry name" value="Anth_synt_I_N"/>
    <property type="match status" value="1"/>
</dbReference>
<evidence type="ECO:0000256" key="15">
    <source>
        <dbReference type="SAM" id="MobiDB-lite"/>
    </source>
</evidence>
<organism evidence="18 19">
    <name type="scientific">Geodia barretti</name>
    <name type="common">Barrett's horny sponge</name>
    <dbReference type="NCBI Taxonomy" id="519541"/>
    <lineage>
        <taxon>Eukaryota</taxon>
        <taxon>Metazoa</taxon>
        <taxon>Porifera</taxon>
        <taxon>Demospongiae</taxon>
        <taxon>Heteroscleromorpha</taxon>
        <taxon>Tetractinellida</taxon>
        <taxon>Astrophorina</taxon>
        <taxon>Geodiidae</taxon>
        <taxon>Geodia</taxon>
    </lineage>
</organism>
<evidence type="ECO:0000256" key="13">
    <source>
        <dbReference type="ARBA" id="ARBA00025634"/>
    </source>
</evidence>
<dbReference type="Pfam" id="PF00425">
    <property type="entry name" value="Chorismate_bind"/>
    <property type="match status" value="1"/>
</dbReference>
<reference evidence="18" key="1">
    <citation type="submission" date="2023-03" db="EMBL/GenBank/DDBJ databases">
        <authorList>
            <person name="Steffen K."/>
            <person name="Cardenas P."/>
        </authorList>
    </citation>
    <scope>NUCLEOTIDE SEQUENCE</scope>
</reference>
<dbReference type="InterPro" id="IPR005801">
    <property type="entry name" value="ADC_synthase"/>
</dbReference>
<dbReference type="InterPro" id="IPR005256">
    <property type="entry name" value="Anth_synth_I_PabB"/>
</dbReference>
<dbReference type="GO" id="GO:0004049">
    <property type="term" value="F:anthranilate synthase activity"/>
    <property type="evidence" value="ECO:0007669"/>
    <property type="project" value="UniProtKB-EC"/>
</dbReference>
<feature type="domain" description="Chorismate-utilising enzyme C-terminal" evidence="16">
    <location>
        <begin position="215"/>
        <end position="464"/>
    </location>
</feature>
<feature type="compositionally biased region" description="Basic residues" evidence="15">
    <location>
        <begin position="526"/>
        <end position="536"/>
    </location>
</feature>
<comment type="subunit">
    <text evidence="4">Heterotetramer consisting of two non-identical subunits: a beta subunit (TrpG) and a large alpha subunit (TrpE).</text>
</comment>
<dbReference type="EC" id="4.1.3.27" evidence="5"/>
<evidence type="ECO:0000256" key="9">
    <source>
        <dbReference type="ARBA" id="ARBA00022822"/>
    </source>
</evidence>
<evidence type="ECO:0000313" key="18">
    <source>
        <dbReference type="EMBL" id="CAI8041117.1"/>
    </source>
</evidence>
<sequence>MYYPTLQQVKARAREGNLVPVYRSIHADLETPVSAYLKVAQGPYSYLLESVEGGERLGRYSFIGTSPYKVITTGPGEPAGEIDPLTLVEEEMARHKLIAVDGLPGFHGGAVGYVAYDAIRYFEPRVPVMPADPQNVPESVFMFGETILIFDHLRHDIKVVSHARLEGDVEQAYNDAVARIEEMVRLLSQPLALPEELQQGAAVPPSPIESNFTPDQYADAIEKCVEYVYAGDIIQVVNSQRFSRRTGAHPFQIYRALRSVNPSPYMYYLDLDGFQIVGAAIESVVKVEDGIASTHPIAGTRPRGATPGEDEANEAELKGSEKQRAEHVMLLDLGRNDIGRVSYPGTVEVTKMMEVERFSHVMHLVSHVEGRLRKELTPYDALRSCFPAGTVSGAPKIRAMEIIAEVEGEKRGPYGGAVGYFSYSGNMDTALVLRTGIYKDGTMYVQAGGGIVADSVAEDEYQETPPQVRCVDAGHRHGRGGVLIASWTTATPTSQEESHAEVVLSHRVRSPEHRGVSSVLLGNPRNAHRRPHRAPG</sequence>
<evidence type="ECO:0000256" key="4">
    <source>
        <dbReference type="ARBA" id="ARBA00011575"/>
    </source>
</evidence>
<evidence type="ECO:0000256" key="6">
    <source>
        <dbReference type="ARBA" id="ARBA00020653"/>
    </source>
</evidence>
<comment type="catalytic activity">
    <reaction evidence="14">
        <text>chorismate + L-glutamine = anthranilate + pyruvate + L-glutamate + H(+)</text>
        <dbReference type="Rhea" id="RHEA:21732"/>
        <dbReference type="ChEBI" id="CHEBI:15361"/>
        <dbReference type="ChEBI" id="CHEBI:15378"/>
        <dbReference type="ChEBI" id="CHEBI:16567"/>
        <dbReference type="ChEBI" id="CHEBI:29748"/>
        <dbReference type="ChEBI" id="CHEBI:29985"/>
        <dbReference type="ChEBI" id="CHEBI:58359"/>
        <dbReference type="EC" id="4.1.3.27"/>
    </reaction>
</comment>
<dbReference type="AlphaFoldDB" id="A0AA35T4M0"/>
<comment type="similarity">
    <text evidence="3">Belongs to the anthranilate synthase component I family.</text>
</comment>
<evidence type="ECO:0000259" key="16">
    <source>
        <dbReference type="Pfam" id="PF00425"/>
    </source>
</evidence>
<feature type="region of interest" description="Disordered" evidence="15">
    <location>
        <begin position="508"/>
        <end position="536"/>
    </location>
</feature>
<dbReference type="PANTHER" id="PTHR11236:SF48">
    <property type="entry name" value="ISOCHORISMATE SYNTHASE MENF"/>
    <property type="match status" value="1"/>
</dbReference>
<keyword evidence="8" id="KW-0479">Metal-binding</keyword>
<dbReference type="InterPro" id="IPR006805">
    <property type="entry name" value="Anth_synth_I_N"/>
</dbReference>
<dbReference type="InterPro" id="IPR015890">
    <property type="entry name" value="Chorismate_C"/>
</dbReference>
<evidence type="ECO:0000256" key="2">
    <source>
        <dbReference type="ARBA" id="ARBA00004873"/>
    </source>
</evidence>
<feature type="domain" description="Anthranilate synthase component I N-terminal" evidence="17">
    <location>
        <begin position="28"/>
        <end position="157"/>
    </location>
</feature>
<keyword evidence="12" id="KW-0456">Lyase</keyword>
<gene>
    <name evidence="18" type="ORF">GBAR_LOCUS22856</name>
</gene>
<evidence type="ECO:0000313" key="19">
    <source>
        <dbReference type="Proteomes" id="UP001174909"/>
    </source>
</evidence>
<dbReference type="GO" id="GO:0000162">
    <property type="term" value="P:L-tryptophan biosynthetic process"/>
    <property type="evidence" value="ECO:0007669"/>
    <property type="project" value="UniProtKB-KW"/>
</dbReference>
<evidence type="ECO:0000256" key="3">
    <source>
        <dbReference type="ARBA" id="ARBA00009562"/>
    </source>
</evidence>
<evidence type="ECO:0000256" key="10">
    <source>
        <dbReference type="ARBA" id="ARBA00022842"/>
    </source>
</evidence>
<dbReference type="GO" id="GO:0046872">
    <property type="term" value="F:metal ion binding"/>
    <property type="evidence" value="ECO:0007669"/>
    <property type="project" value="UniProtKB-KW"/>
</dbReference>
<keyword evidence="9" id="KW-0822">Tryptophan biosynthesis</keyword>
<protein>
    <recommendedName>
        <fullName evidence="6">Anthranilate synthase component 1</fullName>
        <ecNumber evidence="5">4.1.3.27</ecNumber>
    </recommendedName>
</protein>
<evidence type="ECO:0000259" key="17">
    <source>
        <dbReference type="Pfam" id="PF04715"/>
    </source>
</evidence>
<dbReference type="SUPFAM" id="SSF56322">
    <property type="entry name" value="ADC synthase"/>
    <property type="match status" value="1"/>
</dbReference>
<evidence type="ECO:0000256" key="12">
    <source>
        <dbReference type="ARBA" id="ARBA00023239"/>
    </source>
</evidence>
<evidence type="ECO:0000256" key="1">
    <source>
        <dbReference type="ARBA" id="ARBA00001946"/>
    </source>
</evidence>
<comment type="function">
    <text evidence="13">Part of a heterotetrameric complex that catalyzes the two-step biosynthesis of anthranilate, an intermediate in the biosynthesis of L-tryptophan. In the first step, the glutamine-binding beta subunit (TrpG) of anthranilate synthase (AS) provides the glutamine amidotransferase activity which generates ammonia as a substrate that, along with chorismate, is used in the second step, catalyzed by the large alpha subunit of AS (TrpE) to produce anthranilate. In the absence of TrpG, TrpE can synthesize anthranilate directly from chorismate and high concentrations of ammonia.</text>
</comment>
<dbReference type="NCBIfam" id="TIGR00564">
    <property type="entry name" value="trpE_most"/>
    <property type="match status" value="1"/>
</dbReference>
<dbReference type="EMBL" id="CASHTH010003163">
    <property type="protein sequence ID" value="CAI8041117.1"/>
    <property type="molecule type" value="Genomic_DNA"/>
</dbReference>
<keyword evidence="11" id="KW-0057">Aromatic amino acid biosynthesis</keyword>
<proteinExistence type="inferred from homology"/>
<dbReference type="Proteomes" id="UP001174909">
    <property type="component" value="Unassembled WGS sequence"/>
</dbReference>
<comment type="caution">
    <text evidence="18">The sequence shown here is derived from an EMBL/GenBank/DDBJ whole genome shotgun (WGS) entry which is preliminary data.</text>
</comment>
<evidence type="ECO:0000256" key="14">
    <source>
        <dbReference type="ARBA" id="ARBA00047683"/>
    </source>
</evidence>
<keyword evidence="7" id="KW-0028">Amino-acid biosynthesis</keyword>
<accession>A0AA35T4M0</accession>
<comment type="cofactor">
    <cofactor evidence="1">
        <name>Mg(2+)</name>
        <dbReference type="ChEBI" id="CHEBI:18420"/>
    </cofactor>
</comment>
<keyword evidence="10" id="KW-0460">Magnesium</keyword>
<name>A0AA35T4M0_GEOBA</name>
<evidence type="ECO:0000256" key="11">
    <source>
        <dbReference type="ARBA" id="ARBA00023141"/>
    </source>
</evidence>
<comment type="pathway">
    <text evidence="2">Amino-acid biosynthesis; L-tryptophan biosynthesis; L-tryptophan from chorismate: step 1/5.</text>
</comment>
<keyword evidence="19" id="KW-1185">Reference proteome</keyword>
<dbReference type="PANTHER" id="PTHR11236">
    <property type="entry name" value="AMINOBENZOATE/ANTHRANILATE SYNTHASE"/>
    <property type="match status" value="1"/>
</dbReference>
<evidence type="ECO:0000256" key="8">
    <source>
        <dbReference type="ARBA" id="ARBA00022723"/>
    </source>
</evidence>
<dbReference type="PRINTS" id="PR00095">
    <property type="entry name" value="ANTSNTHASEI"/>
</dbReference>